<sequence length="274" mass="30616">MDPLSIFGAVTGGISVTSEIFKALDKAISTASKVKEAPELAISTLREVGMMRQNMLRFQQLLDSQALAHERGLYIPLGDAQDAFTDCVTSLDELESLLKPLSDPGLQSLAMSERLEWAMKDKRINELSKRVRDAQSSLGLMLTILQHESMLEVHKAIAGLTEICQRIAPNVAHLSRRSFSAYHMRRRTYDDTDDSSTIRHTAILRPDSVVVPETIPENNPTSFQGRTSIMFNARFAFEEALEASRPYRRAPNTDCEVFSYSSSVLNTHALSFTF</sequence>
<dbReference type="OrthoDB" id="19923at2759"/>
<dbReference type="AlphaFoldDB" id="A0A9P9FH33"/>
<reference evidence="1" key="1">
    <citation type="journal article" date="2021" name="Nat. Commun.">
        <title>Genetic determinants of endophytism in the Arabidopsis root mycobiome.</title>
        <authorList>
            <person name="Mesny F."/>
            <person name="Miyauchi S."/>
            <person name="Thiergart T."/>
            <person name="Pickel B."/>
            <person name="Atanasova L."/>
            <person name="Karlsson M."/>
            <person name="Huettel B."/>
            <person name="Barry K.W."/>
            <person name="Haridas S."/>
            <person name="Chen C."/>
            <person name="Bauer D."/>
            <person name="Andreopoulos W."/>
            <person name="Pangilinan J."/>
            <person name="LaButti K."/>
            <person name="Riley R."/>
            <person name="Lipzen A."/>
            <person name="Clum A."/>
            <person name="Drula E."/>
            <person name="Henrissat B."/>
            <person name="Kohler A."/>
            <person name="Grigoriev I.V."/>
            <person name="Martin F.M."/>
            <person name="Hacquard S."/>
        </authorList>
    </citation>
    <scope>NUCLEOTIDE SEQUENCE</scope>
    <source>
        <strain evidence="1">MPI-CAGE-AT-0147</strain>
    </source>
</reference>
<gene>
    <name evidence="1" type="ORF">EDB81DRAFT_879875</name>
</gene>
<protein>
    <recommendedName>
        <fullName evidence="3">Fungal N-terminal domain-containing protein</fullName>
    </recommendedName>
</protein>
<dbReference type="Proteomes" id="UP000738349">
    <property type="component" value="Unassembled WGS sequence"/>
</dbReference>
<name>A0A9P9FH33_9HYPO</name>
<comment type="caution">
    <text evidence="1">The sequence shown here is derived from an EMBL/GenBank/DDBJ whole genome shotgun (WGS) entry which is preliminary data.</text>
</comment>
<keyword evidence="2" id="KW-1185">Reference proteome</keyword>
<dbReference type="EMBL" id="JAGMUV010000004">
    <property type="protein sequence ID" value="KAH7161554.1"/>
    <property type="molecule type" value="Genomic_DNA"/>
</dbReference>
<organism evidence="1 2">
    <name type="scientific">Dactylonectria macrodidyma</name>
    <dbReference type="NCBI Taxonomy" id="307937"/>
    <lineage>
        <taxon>Eukaryota</taxon>
        <taxon>Fungi</taxon>
        <taxon>Dikarya</taxon>
        <taxon>Ascomycota</taxon>
        <taxon>Pezizomycotina</taxon>
        <taxon>Sordariomycetes</taxon>
        <taxon>Hypocreomycetidae</taxon>
        <taxon>Hypocreales</taxon>
        <taxon>Nectriaceae</taxon>
        <taxon>Dactylonectria</taxon>
    </lineage>
</organism>
<proteinExistence type="predicted"/>
<evidence type="ECO:0000313" key="2">
    <source>
        <dbReference type="Proteomes" id="UP000738349"/>
    </source>
</evidence>
<accession>A0A9P9FH33</accession>
<evidence type="ECO:0000313" key="1">
    <source>
        <dbReference type="EMBL" id="KAH7161554.1"/>
    </source>
</evidence>
<evidence type="ECO:0008006" key="3">
    <source>
        <dbReference type="Google" id="ProtNLM"/>
    </source>
</evidence>